<proteinExistence type="predicted"/>
<dbReference type="AlphaFoldDB" id="A0A9W8E6G0"/>
<evidence type="ECO:0000313" key="1">
    <source>
        <dbReference type="EMBL" id="KAJ1973153.1"/>
    </source>
</evidence>
<gene>
    <name evidence="1" type="ORF">H4R34_005176</name>
</gene>
<accession>A0A9W8E6G0</accession>
<sequence length="309" mass="33303">MTTGISTTERHPLGHQVAFYRQSPSGYLFSGPIEGTDPSDVPQVDGLRTVSVFPAIPVANSVVPRLADAQGSNATKPIRVYRRSQPAPTIARSLNYGPFSSCFPFFDSNQAYLGPQELLPITTVAHESILPFLSPTNSPDLTTNPSSTVEDAWTAVSQLAEKYQTNDGSLPDTALDQSLFAEWGIDVDALVNPSPPVVSPETQLDQCTQLLLELEAHQSRRLGTTGATAGPSDAERAAAEKLRKRLASLVAQASPGDLVTLQQVQHAMSHLSFTETFYRGTLSLQKCFAYPSSAQLAKDLDPRATEFDA</sequence>
<dbReference type="Proteomes" id="UP001151582">
    <property type="component" value="Unassembled WGS sequence"/>
</dbReference>
<reference evidence="1" key="1">
    <citation type="submission" date="2022-07" db="EMBL/GenBank/DDBJ databases">
        <title>Phylogenomic reconstructions and comparative analyses of Kickxellomycotina fungi.</title>
        <authorList>
            <person name="Reynolds N.K."/>
            <person name="Stajich J.E."/>
            <person name="Barry K."/>
            <person name="Grigoriev I.V."/>
            <person name="Crous P."/>
            <person name="Smith M.E."/>
        </authorList>
    </citation>
    <scope>NUCLEOTIDE SEQUENCE</scope>
    <source>
        <strain evidence="1">RSA 567</strain>
    </source>
</reference>
<keyword evidence="2" id="KW-1185">Reference proteome</keyword>
<dbReference type="EMBL" id="JANBQB010000881">
    <property type="protein sequence ID" value="KAJ1973153.1"/>
    <property type="molecule type" value="Genomic_DNA"/>
</dbReference>
<protein>
    <submittedName>
        <fullName evidence="1">Uncharacterized protein</fullName>
    </submittedName>
</protein>
<evidence type="ECO:0000313" key="2">
    <source>
        <dbReference type="Proteomes" id="UP001151582"/>
    </source>
</evidence>
<comment type="caution">
    <text evidence="1">The sequence shown here is derived from an EMBL/GenBank/DDBJ whole genome shotgun (WGS) entry which is preliminary data.</text>
</comment>
<dbReference type="OrthoDB" id="21648at2759"/>
<organism evidence="1 2">
    <name type="scientific">Dimargaris verticillata</name>
    <dbReference type="NCBI Taxonomy" id="2761393"/>
    <lineage>
        <taxon>Eukaryota</taxon>
        <taxon>Fungi</taxon>
        <taxon>Fungi incertae sedis</taxon>
        <taxon>Zoopagomycota</taxon>
        <taxon>Kickxellomycotina</taxon>
        <taxon>Dimargaritomycetes</taxon>
        <taxon>Dimargaritales</taxon>
        <taxon>Dimargaritaceae</taxon>
        <taxon>Dimargaris</taxon>
    </lineage>
</organism>
<name>A0A9W8E6G0_9FUNG</name>